<dbReference type="InterPro" id="IPR052190">
    <property type="entry name" value="Euk-Arch_PrmC-MTase"/>
</dbReference>
<comment type="catalytic activity">
    <reaction evidence="7">
        <text>L-lysyl-[histone] + S-adenosyl-L-methionine = N(6)-methyl-L-lysyl-[histone] + S-adenosyl-L-homocysteine + H(+)</text>
        <dbReference type="Rhea" id="RHEA:10024"/>
        <dbReference type="Rhea" id="RHEA-COMP:9845"/>
        <dbReference type="Rhea" id="RHEA-COMP:9846"/>
        <dbReference type="ChEBI" id="CHEBI:15378"/>
        <dbReference type="ChEBI" id="CHEBI:29969"/>
        <dbReference type="ChEBI" id="CHEBI:57856"/>
        <dbReference type="ChEBI" id="CHEBI:59789"/>
        <dbReference type="ChEBI" id="CHEBI:61929"/>
    </reaction>
    <physiologicalReaction direction="left-to-right" evidence="7">
        <dbReference type="Rhea" id="RHEA:10025"/>
    </physiologicalReaction>
</comment>
<dbReference type="FunFam" id="3.40.50.150:FF:000077">
    <property type="entry name" value="HemK methyltransferase family member 2"/>
    <property type="match status" value="1"/>
</dbReference>
<evidence type="ECO:0000256" key="5">
    <source>
        <dbReference type="ARBA" id="ARBA00022691"/>
    </source>
</evidence>
<evidence type="ECO:0000256" key="1">
    <source>
        <dbReference type="ARBA" id="ARBA00004123"/>
    </source>
</evidence>
<protein>
    <recommendedName>
        <fullName evidence="15">Methyltransferase HEMK2</fullName>
    </recommendedName>
    <alternativeName>
        <fullName evidence="14">HemK methyltransferase family member 2</fullName>
    </alternativeName>
    <alternativeName>
        <fullName evidence="12">Lysine N-methyltransferase 9</fullName>
    </alternativeName>
    <alternativeName>
        <fullName evidence="11">Methylarsonite methyltransferase N6AMT1</fullName>
    </alternativeName>
    <alternativeName>
        <fullName evidence="16">Methyltransferase N6AMT1</fullName>
    </alternativeName>
    <alternativeName>
        <fullName evidence="13">Protein N(5)-glutamine methyltransferase</fullName>
    </alternativeName>
</protein>
<gene>
    <name evidence="18" type="ORF">DPX16_4721</name>
</gene>
<dbReference type="AlphaFoldDB" id="A0A3N0YHP0"/>
<reference evidence="18 19" key="1">
    <citation type="submission" date="2018-10" db="EMBL/GenBank/DDBJ databases">
        <title>Genome assembly for a Yunnan-Guizhou Plateau 3E fish, Anabarilius grahami (Regan), and its evolutionary and genetic applications.</title>
        <authorList>
            <person name="Jiang W."/>
        </authorList>
    </citation>
    <scope>NUCLEOTIDE SEQUENCE [LARGE SCALE GENOMIC DNA]</scope>
    <source>
        <strain evidence="18">AG-KIZ</strain>
        <tissue evidence="18">Muscle</tissue>
    </source>
</reference>
<comment type="subcellular location">
    <subcellularLocation>
        <location evidence="1">Nucleus</location>
    </subcellularLocation>
</comment>
<evidence type="ECO:0000256" key="7">
    <source>
        <dbReference type="ARBA" id="ARBA00048619"/>
    </source>
</evidence>
<evidence type="ECO:0000256" key="8">
    <source>
        <dbReference type="ARBA" id="ARBA00050903"/>
    </source>
</evidence>
<evidence type="ECO:0000259" key="17">
    <source>
        <dbReference type="Pfam" id="PF05175"/>
    </source>
</evidence>
<dbReference type="OrthoDB" id="406152at2759"/>
<evidence type="ECO:0000256" key="12">
    <source>
        <dbReference type="ARBA" id="ARBA00076540"/>
    </source>
</evidence>
<dbReference type="Gene3D" id="3.40.50.150">
    <property type="entry name" value="Vaccinia Virus protein VP39"/>
    <property type="match status" value="1"/>
</dbReference>
<keyword evidence="4 18" id="KW-0808">Transferase</keyword>
<keyword evidence="6" id="KW-0539">Nucleus</keyword>
<comment type="caution">
    <text evidence="18">The sequence shown here is derived from an EMBL/GenBank/DDBJ whole genome shotgun (WGS) entry which is preliminary data.</text>
</comment>
<evidence type="ECO:0000256" key="4">
    <source>
        <dbReference type="ARBA" id="ARBA00022679"/>
    </source>
</evidence>
<dbReference type="InterPro" id="IPR002052">
    <property type="entry name" value="DNA_methylase_N6_adenine_CS"/>
</dbReference>
<dbReference type="InterPro" id="IPR007848">
    <property type="entry name" value="Small_mtfrase_dom"/>
</dbReference>
<evidence type="ECO:0000256" key="11">
    <source>
        <dbReference type="ARBA" id="ARBA00075330"/>
    </source>
</evidence>
<dbReference type="Proteomes" id="UP000281406">
    <property type="component" value="Unassembled WGS sequence"/>
</dbReference>
<proteinExistence type="inferred from homology"/>
<dbReference type="Pfam" id="PF05175">
    <property type="entry name" value="MTS"/>
    <property type="match status" value="1"/>
</dbReference>
<evidence type="ECO:0000313" key="19">
    <source>
        <dbReference type="Proteomes" id="UP000281406"/>
    </source>
</evidence>
<dbReference type="GO" id="GO:0032259">
    <property type="term" value="P:methylation"/>
    <property type="evidence" value="ECO:0007669"/>
    <property type="project" value="UniProtKB-KW"/>
</dbReference>
<evidence type="ECO:0000256" key="14">
    <source>
        <dbReference type="ARBA" id="ARBA00083337"/>
    </source>
</evidence>
<evidence type="ECO:0000256" key="3">
    <source>
        <dbReference type="ARBA" id="ARBA00022603"/>
    </source>
</evidence>
<keyword evidence="19" id="KW-1185">Reference proteome</keyword>
<comment type="function">
    <text evidence="9">Methyltransferase that can methylate proteins and, to a lower extent, arsenic. Catalytic subunit of a heterodimer with TRMT112, which monomethylates 'Lys-12' of histone H4 (H4K12me1), a modification present at the promoters of numerous genes encoding cell cycle regulators. Catalytic subunit of a heterodimer with TRMT112, which catalyzes N5-methylation of Glu residue of proteins with a Gly-Gln-Xaa-Xaa-Xaa-Arg motif. Methylates ETF1 on 'Gln-185'; ETF1 needs to be complexed to ERF3 in its GTP-bound form to be efficiently methylated. May also play a role in the modulation of arsenic-induced toxicity by mediating the conversion of monomethylarsonous acid (3+) into the less toxic dimethylarsonic acid. It however only plays a limited role in arsenic metabolism compared with AS3MT.</text>
</comment>
<evidence type="ECO:0000256" key="2">
    <source>
        <dbReference type="ARBA" id="ARBA00006149"/>
    </source>
</evidence>
<comment type="catalytic activity">
    <reaction evidence="8">
        <text>methylarsonous acid + S-adenosyl-L-methionine = dimethylarsinate + S-adenosyl-L-homocysteine + 2 H(+)</text>
        <dbReference type="Rhea" id="RHEA:11684"/>
        <dbReference type="ChEBI" id="CHEBI:15378"/>
        <dbReference type="ChEBI" id="CHEBI:16223"/>
        <dbReference type="ChEBI" id="CHEBI:17826"/>
        <dbReference type="ChEBI" id="CHEBI:57856"/>
        <dbReference type="ChEBI" id="CHEBI:59789"/>
    </reaction>
</comment>
<dbReference type="SUPFAM" id="SSF53335">
    <property type="entry name" value="S-adenosyl-L-methionine-dependent methyltransferases"/>
    <property type="match status" value="1"/>
</dbReference>
<dbReference type="InterPro" id="IPR004557">
    <property type="entry name" value="PrmC-related"/>
</dbReference>
<dbReference type="GO" id="GO:0036009">
    <property type="term" value="F:protein-glutamine N-methyltransferase activity"/>
    <property type="evidence" value="ECO:0007669"/>
    <property type="project" value="UniProtKB-ARBA"/>
</dbReference>
<dbReference type="CDD" id="cd02440">
    <property type="entry name" value="AdoMet_MTases"/>
    <property type="match status" value="1"/>
</dbReference>
<dbReference type="PANTHER" id="PTHR45875:SF1">
    <property type="entry name" value="METHYLTRANSFERASE N6AMT1"/>
    <property type="match status" value="1"/>
</dbReference>
<evidence type="ECO:0000256" key="10">
    <source>
        <dbReference type="ARBA" id="ARBA00062344"/>
    </source>
</evidence>
<dbReference type="PROSITE" id="PS00092">
    <property type="entry name" value="N6_MTASE"/>
    <property type="match status" value="1"/>
</dbReference>
<name>A0A3N0YHP0_ANAGA</name>
<dbReference type="InterPro" id="IPR029063">
    <property type="entry name" value="SAM-dependent_MTases_sf"/>
</dbReference>
<dbReference type="GO" id="GO:0003676">
    <property type="term" value="F:nucleic acid binding"/>
    <property type="evidence" value="ECO:0007669"/>
    <property type="project" value="InterPro"/>
</dbReference>
<evidence type="ECO:0000256" key="16">
    <source>
        <dbReference type="ARBA" id="ARBA00093667"/>
    </source>
</evidence>
<accession>A0A3N0YHP0</accession>
<comment type="subunit">
    <text evidence="10">Heterodimer; heterodimerization with TRMT112 is required for S-adenosyl-L-methionine-binding.</text>
</comment>
<keyword evidence="5" id="KW-0949">S-adenosyl-L-methionine</keyword>
<feature type="domain" description="Methyltransferase small" evidence="17">
    <location>
        <begin position="114"/>
        <end position="214"/>
    </location>
</feature>
<dbReference type="GO" id="GO:0035657">
    <property type="term" value="C:eRF1 methyltransferase complex"/>
    <property type="evidence" value="ECO:0007669"/>
    <property type="project" value="TreeGrafter"/>
</dbReference>
<evidence type="ECO:0000256" key="9">
    <source>
        <dbReference type="ARBA" id="ARBA00053180"/>
    </source>
</evidence>
<dbReference type="PANTHER" id="PTHR45875">
    <property type="entry name" value="METHYLTRANSFERASE N6AMT1"/>
    <property type="match status" value="1"/>
</dbReference>
<organism evidence="18 19">
    <name type="scientific">Anabarilius grahami</name>
    <name type="common">Kanglang fish</name>
    <name type="synonym">Barilius grahami</name>
    <dbReference type="NCBI Taxonomy" id="495550"/>
    <lineage>
        <taxon>Eukaryota</taxon>
        <taxon>Metazoa</taxon>
        <taxon>Chordata</taxon>
        <taxon>Craniata</taxon>
        <taxon>Vertebrata</taxon>
        <taxon>Euteleostomi</taxon>
        <taxon>Actinopterygii</taxon>
        <taxon>Neopterygii</taxon>
        <taxon>Teleostei</taxon>
        <taxon>Ostariophysi</taxon>
        <taxon>Cypriniformes</taxon>
        <taxon>Xenocyprididae</taxon>
        <taxon>Xenocypridinae</taxon>
        <taxon>Xenocypridinae incertae sedis</taxon>
        <taxon>Anabarilius</taxon>
    </lineage>
</organism>
<comment type="similarity">
    <text evidence="2">Belongs to the eukaryotic/archaeal PrmC-related family.</text>
</comment>
<evidence type="ECO:0000256" key="15">
    <source>
        <dbReference type="ARBA" id="ARBA00093624"/>
    </source>
</evidence>
<evidence type="ECO:0000256" key="6">
    <source>
        <dbReference type="ARBA" id="ARBA00023242"/>
    </source>
</evidence>
<dbReference type="GO" id="GO:0005634">
    <property type="term" value="C:nucleus"/>
    <property type="evidence" value="ECO:0007669"/>
    <property type="project" value="UniProtKB-SubCell"/>
</dbReference>
<evidence type="ECO:0000256" key="13">
    <source>
        <dbReference type="ARBA" id="ARBA00080992"/>
    </source>
</evidence>
<sequence length="306" mass="32975">MLKNYDSHNAHVTVPGSAIYRVHALVGLKTMRLEQKGARSGLLTFTPSSAPTCQSSENTTIKLQIKLFACETTLKTRLSPVRAEADAALMYPTPLYAHAGRGSFSDVYDPAEDSFLLIDALEKDADRLKGSRPSVCLEVGSGSGVVSAFLASVVGSEALYLCTDVNPAAAQCTLQTSDCNHLQLQPLVTDLVQCLLPRLNGKVDVLVFNPPYVVTPSEEVGSRGIEASWAGGVRGREVMDRFFPMIPQLLSDHGLFYLVVVSDNDPDEIVCLLGKSGLNGHACLTRQAGRETLSILRFSKSDDIST</sequence>
<evidence type="ECO:0000313" key="18">
    <source>
        <dbReference type="EMBL" id="ROL45380.1"/>
    </source>
</evidence>
<keyword evidence="3 18" id="KW-0489">Methyltransferase</keyword>
<dbReference type="NCBIfam" id="TIGR00537">
    <property type="entry name" value="hemK_rel_arch"/>
    <property type="match status" value="1"/>
</dbReference>
<dbReference type="EMBL" id="RJVU01042594">
    <property type="protein sequence ID" value="ROL45380.1"/>
    <property type="molecule type" value="Genomic_DNA"/>
</dbReference>